<dbReference type="Gene3D" id="3.30.160.60">
    <property type="entry name" value="Classic Zinc Finger"/>
    <property type="match status" value="3"/>
</dbReference>
<dbReference type="InterPro" id="IPR036236">
    <property type="entry name" value="Znf_C2H2_sf"/>
</dbReference>
<evidence type="ECO:0000256" key="1">
    <source>
        <dbReference type="ARBA" id="ARBA00022723"/>
    </source>
</evidence>
<dbReference type="FunFam" id="3.30.160.60:FF:002343">
    <property type="entry name" value="Zinc finger protein 33A"/>
    <property type="match status" value="1"/>
</dbReference>
<dbReference type="InterPro" id="IPR056884">
    <property type="entry name" value="NPHP3-like_N"/>
</dbReference>
<dbReference type="PROSITE" id="PS00028">
    <property type="entry name" value="ZINC_FINGER_C2H2_1"/>
    <property type="match status" value="2"/>
</dbReference>
<reference evidence="9" key="1">
    <citation type="journal article" date="2020" name="Stud. Mycol.">
        <title>101 Dothideomycetes genomes: A test case for predicting lifestyles and emergence of pathogens.</title>
        <authorList>
            <person name="Haridas S."/>
            <person name="Albert R."/>
            <person name="Binder M."/>
            <person name="Bloem J."/>
            <person name="LaButti K."/>
            <person name="Salamov A."/>
            <person name="Andreopoulos B."/>
            <person name="Baker S."/>
            <person name="Barry K."/>
            <person name="Bills G."/>
            <person name="Bluhm B."/>
            <person name="Cannon C."/>
            <person name="Castanera R."/>
            <person name="Culley D."/>
            <person name="Daum C."/>
            <person name="Ezra D."/>
            <person name="Gonzalez J."/>
            <person name="Henrissat B."/>
            <person name="Kuo A."/>
            <person name="Liang C."/>
            <person name="Lipzen A."/>
            <person name="Lutzoni F."/>
            <person name="Magnuson J."/>
            <person name="Mondo S."/>
            <person name="Nolan M."/>
            <person name="Ohm R."/>
            <person name="Pangilinan J."/>
            <person name="Park H.-J."/>
            <person name="Ramirez L."/>
            <person name="Alfaro M."/>
            <person name="Sun H."/>
            <person name="Tritt A."/>
            <person name="Yoshinaga Y."/>
            <person name="Zwiers L.-H."/>
            <person name="Turgeon B."/>
            <person name="Goodwin S."/>
            <person name="Spatafora J."/>
            <person name="Crous P."/>
            <person name="Grigoriev I."/>
        </authorList>
    </citation>
    <scope>NUCLEOTIDE SEQUENCE [LARGE SCALE GENOMIC DNA]</scope>
    <source>
        <strain evidence="9">CBS 304.66</strain>
    </source>
</reference>
<keyword evidence="6" id="KW-0175">Coiled coil</keyword>
<organism evidence="8 9">
    <name type="scientific">Lojkania enalia</name>
    <dbReference type="NCBI Taxonomy" id="147567"/>
    <lineage>
        <taxon>Eukaryota</taxon>
        <taxon>Fungi</taxon>
        <taxon>Dikarya</taxon>
        <taxon>Ascomycota</taxon>
        <taxon>Pezizomycotina</taxon>
        <taxon>Dothideomycetes</taxon>
        <taxon>Pleosporomycetidae</taxon>
        <taxon>Pleosporales</taxon>
        <taxon>Pleosporales incertae sedis</taxon>
        <taxon>Lojkania</taxon>
    </lineage>
</organism>
<keyword evidence="2" id="KW-0677">Repeat</keyword>
<protein>
    <submittedName>
        <fullName evidence="8">C2H2 domain-containing protein</fullName>
    </submittedName>
</protein>
<keyword evidence="3 5" id="KW-0863">Zinc-finger</keyword>
<dbReference type="PANTHER" id="PTHR10039">
    <property type="entry name" value="AMELOGENIN"/>
    <property type="match status" value="1"/>
</dbReference>
<dbReference type="SUPFAM" id="SSF52540">
    <property type="entry name" value="P-loop containing nucleoside triphosphate hydrolases"/>
    <property type="match status" value="1"/>
</dbReference>
<proteinExistence type="predicted"/>
<feature type="domain" description="C2H2-type" evidence="7">
    <location>
        <begin position="932"/>
        <end position="954"/>
    </location>
</feature>
<dbReference type="GO" id="GO:0008270">
    <property type="term" value="F:zinc ion binding"/>
    <property type="evidence" value="ECO:0007669"/>
    <property type="project" value="UniProtKB-KW"/>
</dbReference>
<dbReference type="InterPro" id="IPR027417">
    <property type="entry name" value="P-loop_NTPase"/>
</dbReference>
<feature type="domain" description="C2H2-type" evidence="7">
    <location>
        <begin position="904"/>
        <end position="931"/>
    </location>
</feature>
<dbReference type="Proteomes" id="UP000800093">
    <property type="component" value="Unassembled WGS sequence"/>
</dbReference>
<dbReference type="InterPro" id="IPR054471">
    <property type="entry name" value="GPIID_WHD"/>
</dbReference>
<accession>A0A9P4N0A7</accession>
<feature type="coiled-coil region" evidence="6">
    <location>
        <begin position="208"/>
        <end position="235"/>
    </location>
</feature>
<keyword evidence="1" id="KW-0479">Metal-binding</keyword>
<evidence type="ECO:0000313" key="9">
    <source>
        <dbReference type="Proteomes" id="UP000800093"/>
    </source>
</evidence>
<evidence type="ECO:0000256" key="5">
    <source>
        <dbReference type="PROSITE-ProRule" id="PRU00042"/>
    </source>
</evidence>
<evidence type="ECO:0000256" key="3">
    <source>
        <dbReference type="ARBA" id="ARBA00022771"/>
    </source>
</evidence>
<dbReference type="PANTHER" id="PTHR10039:SF14">
    <property type="entry name" value="NACHT DOMAIN-CONTAINING PROTEIN"/>
    <property type="match status" value="1"/>
</dbReference>
<dbReference type="Pfam" id="PF24809">
    <property type="entry name" value="DUF7708"/>
    <property type="match status" value="1"/>
</dbReference>
<dbReference type="SUPFAM" id="SSF57667">
    <property type="entry name" value="beta-beta-alpha zinc fingers"/>
    <property type="match status" value="1"/>
</dbReference>
<gene>
    <name evidence="8" type="ORF">CC78DRAFT_500537</name>
</gene>
<evidence type="ECO:0000256" key="6">
    <source>
        <dbReference type="SAM" id="Coils"/>
    </source>
</evidence>
<dbReference type="PROSITE" id="PS50157">
    <property type="entry name" value="ZINC_FINGER_C2H2_2"/>
    <property type="match status" value="2"/>
</dbReference>
<dbReference type="Pfam" id="PF22939">
    <property type="entry name" value="WHD_GPIID"/>
    <property type="match status" value="1"/>
</dbReference>
<keyword evidence="4" id="KW-0862">Zinc</keyword>
<dbReference type="OrthoDB" id="21416at2759"/>
<dbReference type="InterPro" id="IPR056125">
    <property type="entry name" value="DUF7708"/>
</dbReference>
<evidence type="ECO:0000256" key="2">
    <source>
        <dbReference type="ARBA" id="ARBA00022737"/>
    </source>
</evidence>
<dbReference type="SMART" id="SM00355">
    <property type="entry name" value="ZnF_C2H2"/>
    <property type="match status" value="4"/>
</dbReference>
<comment type="caution">
    <text evidence="8">The sequence shown here is derived from an EMBL/GenBank/DDBJ whole genome shotgun (WGS) entry which is preliminary data.</text>
</comment>
<name>A0A9P4N0A7_9PLEO</name>
<evidence type="ECO:0000259" key="7">
    <source>
        <dbReference type="PROSITE" id="PS50157"/>
    </source>
</evidence>
<dbReference type="Pfam" id="PF00096">
    <property type="entry name" value="zf-C2H2"/>
    <property type="match status" value="1"/>
</dbReference>
<dbReference type="EMBL" id="ML986663">
    <property type="protein sequence ID" value="KAF2261162.1"/>
    <property type="molecule type" value="Genomic_DNA"/>
</dbReference>
<keyword evidence="9" id="KW-1185">Reference proteome</keyword>
<evidence type="ECO:0000256" key="4">
    <source>
        <dbReference type="ARBA" id="ARBA00022833"/>
    </source>
</evidence>
<dbReference type="Pfam" id="PF24883">
    <property type="entry name" value="NPHP3_N"/>
    <property type="match status" value="1"/>
</dbReference>
<sequence>MAPALNGARQVSPAFRAAYTKFRARLPGDQLQNFEKTTYEQLCQELIRIQYEQEKLKTMMDLSRIQSCLEALTQFGKVVEVFLNVSEVVAFVWGPIKFLLMTASTTADSFETLLDAYQQIGEVLPMLEAYEDLFNRSPHMLNALELMYIDILEFHRHALRFFSGKLWKKFFRSMWKDFGTKFNGILSNLRRHKELVESQAAVEHMQQYQKDRNQFQRYEQDIRDMNAKLEVMIKDERDKKFTALREWFGVGAQMTSDHELILQVRDKYPATGRWILEHEVIKVWMFADIPVSPMIWMTGIPGAGKTVLASVIIEELLRERKSENPPVVSYFYCNYNGNNEAVTVLKGILHQLLDQYPDLMPHCLARKATSGEPSLRSFTNARRLFEDFCLSVPKQYIIIDGLDECDLRERKQLLELFVQMMGQCDAEDPGCFRVLFVSQDYADIKRSLHSSAEARIAPKIISLSSSDNEKDIRVYMNDLMGQIKMKHGLKDEQAEYLQHLTIHRAQGMFLYAKLVVLNLLQQPTRQQLLEEVNSRGIPKDLAQAYERIVTRIKRNAPQAEWEIAKKLLGWMVCAKRQLTWKEIQVVLSINLDDQTIEYDNRRLRTHIHDICGSLVHLSGDRVQLVHGTAKLYVRCTKEIHEASVECELANLCLQYLTFECFGKDEEVDMKNLRQFTLEGHLGFQDYAVAKWFYHVNSFVALGEDFLREGVDVQQRLDGILMALDEFMTRYDDEDWEAGIIDQCKDTCKVFKGYPFYDHLVALTSHIYTFQKKGFEARHVVSIRSLAKALERNRKLLEELPKDAKTAEHELRAFRQFYDYERRFKCPKISCIYFFEGFKDAKSRKRHVNVHDRPYQCEAIDCIGAEYGFANSKDLEKHMRSFHPEMSDLANSFKSTEVPRAKAVHVCGICGKTFTRKFHKIDHEKSHRGERPNQCPECGKAFTRVWDMKRHRKLHDRPIR</sequence>
<dbReference type="AlphaFoldDB" id="A0A9P4N0A7"/>
<dbReference type="Gene3D" id="3.40.50.300">
    <property type="entry name" value="P-loop containing nucleotide triphosphate hydrolases"/>
    <property type="match status" value="1"/>
</dbReference>
<evidence type="ECO:0000313" key="8">
    <source>
        <dbReference type="EMBL" id="KAF2261162.1"/>
    </source>
</evidence>
<dbReference type="InterPro" id="IPR013087">
    <property type="entry name" value="Znf_C2H2_type"/>
</dbReference>